<reference evidence="2 3" key="1">
    <citation type="submission" date="2021-02" db="EMBL/GenBank/DDBJ databases">
        <authorList>
            <person name="Vanwijnsberghe S."/>
        </authorList>
    </citation>
    <scope>NUCLEOTIDE SEQUENCE [LARGE SCALE GENOMIC DNA]</scope>
    <source>
        <strain evidence="2 3">R-69776</strain>
    </source>
</reference>
<comment type="caution">
    <text evidence="2">The sequence shown here is derived from an EMBL/GenBank/DDBJ whole genome shotgun (WGS) entry which is preliminary data.</text>
</comment>
<evidence type="ECO:0008006" key="4">
    <source>
        <dbReference type="Google" id="ProtNLM"/>
    </source>
</evidence>
<protein>
    <recommendedName>
        <fullName evidence="4">DUF998 domain-containing protein</fullName>
    </recommendedName>
</protein>
<keyword evidence="3" id="KW-1185">Reference proteome</keyword>
<keyword evidence="1" id="KW-0812">Transmembrane</keyword>
<feature type="transmembrane region" description="Helical" evidence="1">
    <location>
        <begin position="91"/>
        <end position="108"/>
    </location>
</feature>
<evidence type="ECO:0000313" key="2">
    <source>
        <dbReference type="EMBL" id="CAE6861953.1"/>
    </source>
</evidence>
<sequence>MRLLHPRFGRYAYVFVGLMVPFISILTWYCYDYLTPTDFNLGINEGADWVPYQHGINLKRYMAIFFAQGFVTIFTLMYFEAAAYYRSRKAVVLGALFLAIVIGAFLGHRQAINQYQFINQSSR</sequence>
<dbReference type="EMBL" id="CAJNBH010000056">
    <property type="protein sequence ID" value="CAE6861953.1"/>
    <property type="molecule type" value="Genomic_DNA"/>
</dbReference>
<dbReference type="Proteomes" id="UP000673821">
    <property type="component" value="Unassembled WGS sequence"/>
</dbReference>
<keyword evidence="1" id="KW-0472">Membrane</keyword>
<feature type="transmembrane region" description="Helical" evidence="1">
    <location>
        <begin position="12"/>
        <end position="31"/>
    </location>
</feature>
<name>A0ABN7NA69_9BURK</name>
<proteinExistence type="predicted"/>
<evidence type="ECO:0000256" key="1">
    <source>
        <dbReference type="SAM" id="Phobius"/>
    </source>
</evidence>
<organism evidence="2 3">
    <name type="scientific">Paraburkholderia nemoris</name>
    <dbReference type="NCBI Taxonomy" id="2793076"/>
    <lineage>
        <taxon>Bacteria</taxon>
        <taxon>Pseudomonadati</taxon>
        <taxon>Pseudomonadota</taxon>
        <taxon>Betaproteobacteria</taxon>
        <taxon>Burkholderiales</taxon>
        <taxon>Burkholderiaceae</taxon>
        <taxon>Paraburkholderia</taxon>
    </lineage>
</organism>
<feature type="transmembrane region" description="Helical" evidence="1">
    <location>
        <begin position="61"/>
        <end position="79"/>
    </location>
</feature>
<keyword evidence="1" id="KW-1133">Transmembrane helix</keyword>
<accession>A0ABN7NA69</accession>
<gene>
    <name evidence="2" type="ORF">R69776_08053</name>
</gene>
<evidence type="ECO:0000313" key="3">
    <source>
        <dbReference type="Proteomes" id="UP000673821"/>
    </source>
</evidence>